<dbReference type="KEGG" id="lel:PVL30_002228"/>
<feature type="domain" description="RSE1/DDB1/CPSF1 C-terminal" evidence="6">
    <location>
        <begin position="829"/>
        <end position="1189"/>
    </location>
</feature>
<evidence type="ECO:0000313" key="9">
    <source>
        <dbReference type="EMBL" id="EDK44023.1"/>
    </source>
</evidence>
<dbReference type="Pfam" id="PF10433">
    <property type="entry name" value="Beta-prop_RSE1_1st"/>
    <property type="match status" value="1"/>
</dbReference>
<evidence type="ECO:0000259" key="7">
    <source>
        <dbReference type="Pfam" id="PF10433"/>
    </source>
</evidence>
<evidence type="ECO:0000313" key="10">
    <source>
        <dbReference type="Proteomes" id="UP000001996"/>
    </source>
</evidence>
<evidence type="ECO:0000256" key="5">
    <source>
        <dbReference type="ARBA" id="ARBA00023242"/>
    </source>
</evidence>
<dbReference type="Pfam" id="PF03178">
    <property type="entry name" value="CPSF_A"/>
    <property type="match status" value="1"/>
</dbReference>
<dbReference type="AlphaFoldDB" id="A5DXW5"/>
<keyword evidence="10" id="KW-1185">Reference proteome</keyword>
<dbReference type="FunCoup" id="A5DXW5">
    <property type="interactions" value="1278"/>
</dbReference>
<dbReference type="Proteomes" id="UP000001996">
    <property type="component" value="Unassembled WGS sequence"/>
</dbReference>
<feature type="domain" description="RSE1/DDB1/CPSF1 second beta-propeller" evidence="8">
    <location>
        <begin position="439"/>
        <end position="749"/>
    </location>
</feature>
<evidence type="ECO:0000259" key="8">
    <source>
        <dbReference type="Pfam" id="PF23726"/>
    </source>
</evidence>
<evidence type="ECO:0000256" key="4">
    <source>
        <dbReference type="ARBA" id="ARBA00022664"/>
    </source>
</evidence>
<dbReference type="InterPro" id="IPR050358">
    <property type="entry name" value="RSE1/DDB1/CFT1"/>
</dbReference>
<evidence type="ECO:0000259" key="6">
    <source>
        <dbReference type="Pfam" id="PF03178"/>
    </source>
</evidence>
<protein>
    <recommendedName>
        <fullName evidence="3">DNA damage-binding protein 1</fullName>
    </recommendedName>
</protein>
<evidence type="ECO:0000256" key="3">
    <source>
        <dbReference type="ARBA" id="ARBA00014577"/>
    </source>
</evidence>
<gene>
    <name evidence="9" type="ORF">LELG_02202</name>
</gene>
<dbReference type="HOGENOM" id="CLU_003246_0_1_1"/>
<dbReference type="InterPro" id="IPR018846">
    <property type="entry name" value="Beta-prop_RSE1/DDB1/CPSF1_1st"/>
</dbReference>
<dbReference type="InterPro" id="IPR036322">
    <property type="entry name" value="WD40_repeat_dom_sf"/>
</dbReference>
<dbReference type="InterPro" id="IPR011047">
    <property type="entry name" value="Quinoprotein_ADH-like_sf"/>
</dbReference>
<comment type="similarity">
    <text evidence="2">Belongs to the DDB1 family.</text>
</comment>
<dbReference type="OrthoDB" id="436637at2759"/>
<organism evidence="9 10">
    <name type="scientific">Lodderomyces elongisporus (strain ATCC 11503 / CBS 2605 / JCM 1781 / NBRC 1676 / NRRL YB-4239)</name>
    <name type="common">Yeast</name>
    <name type="synonym">Saccharomyces elongisporus</name>
    <dbReference type="NCBI Taxonomy" id="379508"/>
    <lineage>
        <taxon>Eukaryota</taxon>
        <taxon>Fungi</taxon>
        <taxon>Dikarya</taxon>
        <taxon>Ascomycota</taxon>
        <taxon>Saccharomycotina</taxon>
        <taxon>Pichiomycetes</taxon>
        <taxon>Debaryomycetaceae</taxon>
        <taxon>Candida/Lodderomyces clade</taxon>
        <taxon>Lodderomyces</taxon>
    </lineage>
</organism>
<dbReference type="Gene3D" id="2.130.10.10">
    <property type="entry name" value="YVTN repeat-like/Quinoprotein amine dehydrogenase"/>
    <property type="match status" value="2"/>
</dbReference>
<dbReference type="SUPFAM" id="SSF50998">
    <property type="entry name" value="Quinoprotein alcohol dehydrogenase-like"/>
    <property type="match status" value="1"/>
</dbReference>
<comment type="subcellular location">
    <subcellularLocation>
        <location evidence="1">Nucleus</location>
    </subcellularLocation>
</comment>
<feature type="domain" description="RSE1/DDB1/CPSF1 first beta-propeller" evidence="7">
    <location>
        <begin position="26"/>
        <end position="375"/>
    </location>
</feature>
<dbReference type="InterPro" id="IPR004871">
    <property type="entry name" value="RSE1/DDB1/CPSF1_C"/>
</dbReference>
<reference evidence="9 10" key="1">
    <citation type="journal article" date="2009" name="Nature">
        <title>Evolution of pathogenicity and sexual reproduction in eight Candida genomes.</title>
        <authorList>
            <person name="Butler G."/>
            <person name="Rasmussen M.D."/>
            <person name="Lin M.F."/>
            <person name="Santos M.A."/>
            <person name="Sakthikumar S."/>
            <person name="Munro C.A."/>
            <person name="Rheinbay E."/>
            <person name="Grabherr M."/>
            <person name="Forche A."/>
            <person name="Reedy J.L."/>
            <person name="Agrafioti I."/>
            <person name="Arnaud M.B."/>
            <person name="Bates S."/>
            <person name="Brown A.J."/>
            <person name="Brunke S."/>
            <person name="Costanzo M.C."/>
            <person name="Fitzpatrick D.A."/>
            <person name="de Groot P.W."/>
            <person name="Harris D."/>
            <person name="Hoyer L.L."/>
            <person name="Hube B."/>
            <person name="Klis F.M."/>
            <person name="Kodira C."/>
            <person name="Lennard N."/>
            <person name="Logue M.E."/>
            <person name="Martin R."/>
            <person name="Neiman A.M."/>
            <person name="Nikolaou E."/>
            <person name="Quail M.A."/>
            <person name="Quinn J."/>
            <person name="Santos M.C."/>
            <person name="Schmitzberger F.F."/>
            <person name="Sherlock G."/>
            <person name="Shah P."/>
            <person name="Silverstein K.A."/>
            <person name="Skrzypek M.S."/>
            <person name="Soll D."/>
            <person name="Staggs R."/>
            <person name="Stansfield I."/>
            <person name="Stumpf M.P."/>
            <person name="Sudbery P.E."/>
            <person name="Srikantha T."/>
            <person name="Zeng Q."/>
            <person name="Berman J."/>
            <person name="Berriman M."/>
            <person name="Heitman J."/>
            <person name="Gow N.A."/>
            <person name="Lorenz M.C."/>
            <person name="Birren B.W."/>
            <person name="Kellis M."/>
            <person name="Cuomo C.A."/>
        </authorList>
    </citation>
    <scope>NUCLEOTIDE SEQUENCE [LARGE SCALE GENOMIC DNA]</scope>
    <source>
        <strain evidence="10">ATCC 11503 / BCRC 21390 / CBS 2605 / JCM 1781 / NBRC 1676 / NRRL YB-4239</strain>
    </source>
</reference>
<evidence type="ECO:0000256" key="2">
    <source>
        <dbReference type="ARBA" id="ARBA00007453"/>
    </source>
</evidence>
<name>A5DXW5_LODEL</name>
<dbReference type="GO" id="GO:0003676">
    <property type="term" value="F:nucleic acid binding"/>
    <property type="evidence" value="ECO:0007669"/>
    <property type="project" value="InterPro"/>
</dbReference>
<sequence>MLLNEDSVNLYNLTVKCATNFSYSVIGRFVPHRKDEQLVLVSSSHMLLYYMDENTGSLINIVNQNLFGVVNQVHKVQLNSNQDALVFTSDSGNLSVLTYDEHLKKFKSILQQPIAKNGWNKTYPGEYLAVDPQNRCILVGAVEREKLLFRIETTILENGSAKFEISSPITFQTRRLLCLKLVALYTEFENPSYCALEFDPEKQQTLFALYEFDQGLNYIVKQKVANSILPNDANYLIPVLGAIGGVLLCGENWIRFVKANKDNIVLPLPRRGNQNTIIVNHVSHFLKKKGLFIFMQSTLGDILTLVFDYDSDRSKVKDITITYFDTIPPSQSLNIFKSGFLFANSLNNNQVLYQFMKLGADLSDATSVKLSTVTDANSIDIAKKLHYKFEVRSLQNLSEIDTLESLSPITDSKLLPNSHLATLSSNHKMKTVMAGIPTSVLVESPLTLTPTNVFTTKLSEDSPNDEYLVFTSTLSSETLVFSIGESLEDVTDSKFVLDQPTIAVQQVGKASVVQIYAYGLRHISTKIGNSKKVTDWYPPAGISIVHAATNNKQVLIALSNSEVVYFETDPTDDQLLEYQEKLEVTSPVTSMTISPERSSFAIIGCSDETIQVISLQPQSCLEVKSLQALSSKANSLAMLTNERTTYVHIGMENGVYARTKIDKFSGKLSDTRVKYLGSKPIALEHVKLSEEVEGILAISSRTWAAFHYRGTYKIIPLLGVDIDHGACIISEDIGGEAIVGTKGNNLVILSAGEEDSLFDPNQTVTVVSTNLRYQPRKLLTQVGSRSYISQVGVNIVSPYATSLTKVVKDKVDSEYYETFGYERELGRSASCVQILQNRDVKQTLEFNKNETIIGMTNAVFNKNEYLIVGVINTVSKKSTLYTFRPDKKKFLQYTHKTELNYIPLVIDWFNDKVLVCSGNSISLYDLGQRQLLRKSFTRIDFLKNIVKYLPLSQNRVVFADSQSASVVFAKFDADGNQFIPIADDVIKRNCTALSKLDYDTIICGDKFGQISISRLDSQDSRQVDQEWSIFKARTKELGAGFSSCVCKLHNICEFFIPDIITSFQPSRSTKKMQNTNSFNAEGTTGYGDVGVGIDENVDGGNAGDSDDGCIVYTGIQGTIGVLILLLTKHEVELLFNLQLELRKLCNHDDDAVSGVASWISPLGKDHLKHRSYFNPVKNIIDGDFVECYLQLLQNWKVKIGEAIDKSPNEIEKRLNDIRNRSII</sequence>
<dbReference type="GO" id="GO:0005634">
    <property type="term" value="C:nucleus"/>
    <property type="evidence" value="ECO:0007669"/>
    <property type="project" value="UniProtKB-SubCell"/>
</dbReference>
<evidence type="ECO:0000256" key="1">
    <source>
        <dbReference type="ARBA" id="ARBA00004123"/>
    </source>
</evidence>
<proteinExistence type="inferred from homology"/>
<dbReference type="STRING" id="379508.A5DXW5"/>
<dbReference type="OMA" id="PRATGHW"/>
<dbReference type="Pfam" id="PF23726">
    <property type="entry name" value="Beta-prop_RSE1_2nd"/>
    <property type="match status" value="1"/>
</dbReference>
<dbReference type="SUPFAM" id="SSF50978">
    <property type="entry name" value="WD40 repeat-like"/>
    <property type="match status" value="1"/>
</dbReference>
<dbReference type="EMBL" id="CH981525">
    <property type="protein sequence ID" value="EDK44023.1"/>
    <property type="molecule type" value="Genomic_DNA"/>
</dbReference>
<keyword evidence="4" id="KW-0507">mRNA processing</keyword>
<dbReference type="VEuPathDB" id="FungiDB:LELG_02202"/>
<dbReference type="GO" id="GO:0006397">
    <property type="term" value="P:mRNA processing"/>
    <property type="evidence" value="ECO:0007669"/>
    <property type="project" value="UniProtKB-KW"/>
</dbReference>
<dbReference type="GeneID" id="5234075"/>
<keyword evidence="5" id="KW-0539">Nucleus</keyword>
<dbReference type="eggNOG" id="KOG1898">
    <property type="taxonomic scope" value="Eukaryota"/>
</dbReference>
<dbReference type="InParanoid" id="A5DXW5"/>
<dbReference type="PANTHER" id="PTHR10644">
    <property type="entry name" value="DNA REPAIR/RNA PROCESSING CPSF FAMILY"/>
    <property type="match status" value="1"/>
</dbReference>
<dbReference type="InterPro" id="IPR015943">
    <property type="entry name" value="WD40/YVTN_repeat-like_dom_sf"/>
</dbReference>
<dbReference type="InterPro" id="IPR058543">
    <property type="entry name" value="Beta-prop_RSE1/DDB1/CPSF1_2nd"/>
</dbReference>
<accession>A5DXW5</accession>